<proteinExistence type="predicted"/>
<comment type="subcellular location">
    <subcellularLocation>
        <location evidence="1">Nucleus speckle</location>
    </subcellularLocation>
</comment>
<dbReference type="InterPro" id="IPR058903">
    <property type="entry name" value="Spectrin_YLPM1-like"/>
</dbReference>
<feature type="region of interest" description="Disordered" evidence="14">
    <location>
        <begin position="880"/>
        <end position="915"/>
    </location>
</feature>
<feature type="region of interest" description="Disordered" evidence="14">
    <location>
        <begin position="72"/>
        <end position="103"/>
    </location>
</feature>
<feature type="compositionally biased region" description="Polar residues" evidence="14">
    <location>
        <begin position="229"/>
        <end position="247"/>
    </location>
</feature>
<evidence type="ECO:0000256" key="3">
    <source>
        <dbReference type="ARBA" id="ARBA00022491"/>
    </source>
</evidence>
<dbReference type="EMBL" id="VXIV02000458">
    <property type="protein sequence ID" value="KAF6038162.1"/>
    <property type="molecule type" value="Genomic_DNA"/>
</dbReference>
<evidence type="ECO:0000256" key="5">
    <source>
        <dbReference type="ARBA" id="ARBA00022843"/>
    </source>
</evidence>
<comment type="function">
    <text evidence="9">Plays a role in the reduction of telomerase activity during differentiation of embryonic stem cells by binding to the core promoter of TERT and controlling its down-regulation.</text>
</comment>
<feature type="compositionally biased region" description="Basic and acidic residues" evidence="14">
    <location>
        <begin position="887"/>
        <end position="900"/>
    </location>
</feature>
<evidence type="ECO:0000259" key="16">
    <source>
        <dbReference type="Pfam" id="PF26583"/>
    </source>
</evidence>
<feature type="compositionally biased region" description="Polar residues" evidence="14">
    <location>
        <begin position="277"/>
        <end position="316"/>
    </location>
</feature>
<evidence type="ECO:0000256" key="8">
    <source>
        <dbReference type="ARBA" id="ARBA00023242"/>
    </source>
</evidence>
<evidence type="ECO:0000256" key="10">
    <source>
        <dbReference type="ARBA" id="ARBA00065932"/>
    </source>
</evidence>
<evidence type="ECO:0000256" key="7">
    <source>
        <dbReference type="ARBA" id="ARBA00023163"/>
    </source>
</evidence>
<keyword evidence="15" id="KW-1133">Transmembrane helix</keyword>
<dbReference type="InterPro" id="IPR011049">
    <property type="entry name" value="Serralysin-like_metalloprot_C"/>
</dbReference>
<evidence type="ECO:0000256" key="13">
    <source>
        <dbReference type="SAM" id="Coils"/>
    </source>
</evidence>
<dbReference type="Proteomes" id="UP000593567">
    <property type="component" value="Unassembled WGS sequence"/>
</dbReference>
<keyword evidence="4" id="KW-1017">Isopeptide bond</keyword>
<keyword evidence="6" id="KW-0805">Transcription regulation</keyword>
<dbReference type="PANTHER" id="PTHR13413:SF0">
    <property type="entry name" value="YLP MOTIF-CONTAINING PROTEIN 1"/>
    <property type="match status" value="1"/>
</dbReference>
<dbReference type="GO" id="GO:0032204">
    <property type="term" value="P:regulation of telomere maintenance"/>
    <property type="evidence" value="ECO:0007669"/>
    <property type="project" value="TreeGrafter"/>
</dbReference>
<dbReference type="PANTHER" id="PTHR13413">
    <property type="entry name" value="YLP MOTIF CONTAINING PROTEIN NUCLEAR PROTEIN ZAP"/>
    <property type="match status" value="1"/>
</dbReference>
<keyword evidence="2" id="KW-0488">Methylation</keyword>
<reference evidence="17" key="1">
    <citation type="submission" date="2020-06" db="EMBL/GenBank/DDBJ databases">
        <title>Draft genome of Bugula neritina, a colonial animal packing powerful symbionts and potential medicines.</title>
        <authorList>
            <person name="Rayko M."/>
        </authorList>
    </citation>
    <scope>NUCLEOTIDE SEQUENCE [LARGE SCALE GENOMIC DNA]</scope>
    <source>
        <strain evidence="17">Kwan_BN1</strain>
    </source>
</reference>
<dbReference type="Gene3D" id="3.40.50.300">
    <property type="entry name" value="P-loop containing nucleotide triphosphate hydrolases"/>
    <property type="match status" value="1"/>
</dbReference>
<feature type="compositionally biased region" description="Polar residues" evidence="14">
    <location>
        <begin position="563"/>
        <end position="587"/>
    </location>
</feature>
<feature type="compositionally biased region" description="Basic and acidic residues" evidence="14">
    <location>
        <begin position="707"/>
        <end position="720"/>
    </location>
</feature>
<dbReference type="SUPFAM" id="SSF101967">
    <property type="entry name" value="Adhesin YadA, collagen-binding domain"/>
    <property type="match status" value="1"/>
</dbReference>
<keyword evidence="18" id="KW-1185">Reference proteome</keyword>
<comment type="caution">
    <text evidence="17">The sequence shown here is derived from an EMBL/GenBank/DDBJ whole genome shotgun (WGS) entry which is preliminary data.</text>
</comment>
<feature type="compositionally biased region" description="Pro residues" evidence="14">
    <location>
        <begin position="80"/>
        <end position="100"/>
    </location>
</feature>
<feature type="compositionally biased region" description="Polar residues" evidence="14">
    <location>
        <begin position="487"/>
        <end position="511"/>
    </location>
</feature>
<dbReference type="GO" id="GO:0016607">
    <property type="term" value="C:nuclear speck"/>
    <property type="evidence" value="ECO:0007669"/>
    <property type="project" value="UniProtKB-SubCell"/>
</dbReference>
<feature type="coiled-coil region" evidence="13">
    <location>
        <begin position="106"/>
        <end position="141"/>
    </location>
</feature>
<evidence type="ECO:0000256" key="4">
    <source>
        <dbReference type="ARBA" id="ARBA00022499"/>
    </source>
</evidence>
<feature type="region of interest" description="Disordered" evidence="14">
    <location>
        <begin position="674"/>
        <end position="857"/>
    </location>
</feature>
<comment type="subunit">
    <text evidence="10">Interacts with PPP1CA and NCOA5. Forms a complex with ILF2, ILF3, KHDRBS1, RBMX, NCOA5 and PPP1CA.</text>
</comment>
<evidence type="ECO:0000256" key="1">
    <source>
        <dbReference type="ARBA" id="ARBA00004324"/>
    </source>
</evidence>
<feature type="compositionally biased region" description="Low complexity" evidence="14">
    <location>
        <begin position="727"/>
        <end position="744"/>
    </location>
</feature>
<dbReference type="FunFam" id="3.40.50.300:FF:000399">
    <property type="entry name" value="YLP motif containing 1"/>
    <property type="match status" value="1"/>
</dbReference>
<feature type="compositionally biased region" description="Polar residues" evidence="14">
    <location>
        <begin position="257"/>
        <end position="266"/>
    </location>
</feature>
<evidence type="ECO:0000313" key="18">
    <source>
        <dbReference type="Proteomes" id="UP000593567"/>
    </source>
</evidence>
<keyword evidence="8" id="KW-0539">Nucleus</keyword>
<feature type="region of interest" description="Disordered" evidence="14">
    <location>
        <begin position="1181"/>
        <end position="1209"/>
    </location>
</feature>
<feature type="compositionally biased region" description="Polar residues" evidence="14">
    <location>
        <begin position="690"/>
        <end position="705"/>
    </location>
</feature>
<sequence>MNFGTVPQNVNMMQQQPMMMTMGYGQMPNTLPLQQQTMSMPQTTPAMGFGIPQQFMPGMNMTSFGVMTVDSAPNVNMPSNPMPSTQPPPPPGPPPGPPPNEEQNKITMLQNQAKIWQEQKRLAEQQELQKKKQEEEFLKKAASECPDVSQCMTEEQQFQEQYTTWKKQFDDWKEQNKDHPDKEQYKQYEQQWKTYEYEMDAQKNELARRLRESIDRYKQYGPSHPQAPAANQQWNSQAAPRSSTAQDPQDMDWEQPASDNWGQRNLEQPPANRLPDQPSSQGQRWAHSNQNQPHKSSWSNRPPAQVGYQQSGQSYRATRPPGPPGSQPTHRLRNPQQQPRSLMDVDVIRPTGNFRQHQPGNQLHQSARVNRPLQPGEQIRHPVRGPSPHHTDQPTHSHTPQQTGHPHYGPRPPNTNQSFRGPRPPNTGQLIRGDSPRQTSHPVWGFKPQDTRQPFQGVRPQDTRQPVRAVRPQNAGQPVRGPRPSVVGQSAQGYSPQHNNQGLQNDGSLYTSFEKPNPRHAEPRSNSNSSSRPIRPQHGFQGPRGASPRGSGPPPGVAKATKGTPNANLESATGQTSWPAYNPANRTTSDEPHSGITGPMPSDGLNLENPIDGGGDKYDEQKRLIEELMGSSTGMSDVKKADTNLIPEHKMKKPVLTEMTPDVIRKGTLSMVLSALQSQPKTESGKKPATTESQASADQTTTGSSGDDAKEKIETSDVTEHTTPGNSSSVATSTMSAPTTSSVANSHQQNPSASVPPSGQRPSAPGQRPSAPGQRPSAPGQRPSAPGQRPSAPGQRPSAPGQRHLAPGQRHLAPGQRLSAPGQRHLAPGQRPLAPGQRPYAPGQRHLAPGQRPIAPRQRFLAPGQQHMALDQRHMALGQRPLRPGHRFPEPRNRFPEPGHRFSRPGQRPFAPDPRELDAHLPDADQVPAAVAEVAKALSGRQHDLIKQATMNLQRTGNLPPSLVPDDAEGYDEWGDQDEQYYEDEDYQPDPRRRNLLTMEDGYEPRERHPRLPPRHHFLDDPYDAFEDHYDDPYDRYEAYRPEARYRRPRPPLYEDPYYEDDYYLRRRGRGLLMPEPYSPRLPEDPYDDPLRRRAAPIDPYERHELAREAYNRERYAQESLDREPLMRGPLRDPYEDEAAPRRLLGDSLISRANPEIIDYSHNPSRVSSVLGEVNKGRQLPRSFRRASPPPGFRERSPIRLNDSSSQLPQARPPVAELFDAYSSVTVPEVTDIKDLICKPKRNSRPAHICLIVRGPPGAGKTYCSKLIRDKEAANGGSAPRILNLDDYFMVEVERLVTDPDTGRKMKRKMLEYEYEAEMENSYRADFFKSFKKTVEKGYFSFIIVDAVNEKVSHFEEFAKFARSASFQVYVVDIISDAQTCFARNTHNRTLKDIQNIIDNWEETPSYFHKVDMRGLLQDNAIDDIEMEDSQGKDESSETDSDDEVLAQVRHSVALLYMLFYFLLLLWTGSYLHLLSVSSSLLMWLT</sequence>
<dbReference type="Pfam" id="PF26583">
    <property type="entry name" value="Spectrin_YLPM1"/>
    <property type="match status" value="1"/>
</dbReference>
<feature type="region of interest" description="Disordered" evidence="14">
    <location>
        <begin position="213"/>
        <end position="622"/>
    </location>
</feature>
<feature type="transmembrane region" description="Helical" evidence="15">
    <location>
        <begin position="1454"/>
        <end position="1474"/>
    </location>
</feature>
<evidence type="ECO:0000256" key="6">
    <source>
        <dbReference type="ARBA" id="ARBA00023015"/>
    </source>
</evidence>
<keyword evidence="13" id="KW-0175">Coiled coil</keyword>
<gene>
    <name evidence="17" type="ORF">EB796_003530</name>
</gene>
<feature type="compositionally biased region" description="Low complexity" evidence="14">
    <location>
        <begin position="524"/>
        <end position="533"/>
    </location>
</feature>
<dbReference type="OrthoDB" id="513595at2759"/>
<evidence type="ECO:0000256" key="2">
    <source>
        <dbReference type="ARBA" id="ARBA00022481"/>
    </source>
</evidence>
<dbReference type="Pfam" id="PF13671">
    <property type="entry name" value="AAA_33"/>
    <property type="match status" value="1"/>
</dbReference>
<keyword evidence="15" id="KW-0472">Membrane</keyword>
<evidence type="ECO:0000256" key="9">
    <source>
        <dbReference type="ARBA" id="ARBA00058677"/>
    </source>
</evidence>
<protein>
    <recommendedName>
        <fullName evidence="11">YLP motif-containing protein 1</fullName>
    </recommendedName>
    <alternativeName>
        <fullName evidence="12">Nuclear protein ZAP3</fullName>
    </alternativeName>
</protein>
<keyword evidence="3" id="KW-0678">Repressor</keyword>
<keyword evidence="15" id="KW-0812">Transmembrane</keyword>
<evidence type="ECO:0000256" key="14">
    <source>
        <dbReference type="SAM" id="MobiDB-lite"/>
    </source>
</evidence>
<dbReference type="InterPro" id="IPR027417">
    <property type="entry name" value="P-loop_NTPase"/>
</dbReference>
<feature type="compositionally biased region" description="Polar residues" evidence="14">
    <location>
        <begin position="353"/>
        <end position="368"/>
    </location>
</feature>
<evidence type="ECO:0000256" key="12">
    <source>
        <dbReference type="ARBA" id="ARBA00083294"/>
    </source>
</evidence>
<keyword evidence="7" id="KW-0804">Transcription</keyword>
<name>A0A7J7KHL8_BUGNE</name>
<evidence type="ECO:0000256" key="11">
    <source>
        <dbReference type="ARBA" id="ARBA00068971"/>
    </source>
</evidence>
<dbReference type="SUPFAM" id="SSF52540">
    <property type="entry name" value="P-loop containing nucleoside triphosphate hydrolases"/>
    <property type="match status" value="1"/>
</dbReference>
<keyword evidence="5" id="KW-0832">Ubl conjugation</keyword>
<feature type="compositionally biased region" description="Polar residues" evidence="14">
    <location>
        <begin position="745"/>
        <end position="761"/>
    </location>
</feature>
<dbReference type="InterPro" id="IPR026314">
    <property type="entry name" value="YLP_motif_con_p1"/>
</dbReference>
<feature type="domain" description="YLPM1-like spectrin repeat" evidence="16">
    <location>
        <begin position="105"/>
        <end position="223"/>
    </location>
</feature>
<accession>A0A7J7KHL8</accession>
<evidence type="ECO:0000313" key="17">
    <source>
        <dbReference type="EMBL" id="KAF6038162.1"/>
    </source>
</evidence>
<organism evidence="17 18">
    <name type="scientific">Bugula neritina</name>
    <name type="common">Brown bryozoan</name>
    <name type="synonym">Sertularia neritina</name>
    <dbReference type="NCBI Taxonomy" id="10212"/>
    <lineage>
        <taxon>Eukaryota</taxon>
        <taxon>Metazoa</taxon>
        <taxon>Spiralia</taxon>
        <taxon>Lophotrochozoa</taxon>
        <taxon>Bryozoa</taxon>
        <taxon>Gymnolaemata</taxon>
        <taxon>Cheilostomatida</taxon>
        <taxon>Flustrina</taxon>
        <taxon>Buguloidea</taxon>
        <taxon>Bugulidae</taxon>
        <taxon>Bugula</taxon>
    </lineage>
</organism>
<evidence type="ECO:0000256" key="15">
    <source>
        <dbReference type="SAM" id="Phobius"/>
    </source>
</evidence>